<name>A0A1T4K6C9_9BACT</name>
<dbReference type="RefSeq" id="WP_078788634.1">
    <property type="nucleotide sequence ID" value="NZ_FUWR01000001.1"/>
</dbReference>
<evidence type="ECO:0000313" key="2">
    <source>
        <dbReference type="Proteomes" id="UP000190102"/>
    </source>
</evidence>
<dbReference type="OrthoDB" id="9791535at2"/>
<accession>A0A1T4K6C9</accession>
<dbReference type="EMBL" id="FUWR01000001">
    <property type="protein sequence ID" value="SJZ37887.1"/>
    <property type="molecule type" value="Genomic_DNA"/>
</dbReference>
<dbReference type="AlphaFoldDB" id="A0A1T4K6C9"/>
<dbReference type="STRING" id="115783.SAMN02745119_00339"/>
<dbReference type="Pfam" id="PF09719">
    <property type="entry name" value="C_GCAxxG_C_C"/>
    <property type="match status" value="1"/>
</dbReference>
<sequence>MSRIQVKQLALAHSESGLHCAESVASAITQLFCPEQTEIACRMATGFGGGLAGSRQEACGALTGGVLAIGLLCGRTTPEQGRETAYRISAAYRERFIARFDASICQTLRDSFSTDDTRTACRSLTAEAAGMLYDILQEHGYLLKTA</sequence>
<dbReference type="NCBIfam" id="TIGR01909">
    <property type="entry name" value="C_GCAxxG_C_C"/>
    <property type="match status" value="1"/>
</dbReference>
<gene>
    <name evidence="1" type="ORF">SAMN02745119_00339</name>
</gene>
<proteinExistence type="predicted"/>
<evidence type="ECO:0000313" key="1">
    <source>
        <dbReference type="EMBL" id="SJZ37887.1"/>
    </source>
</evidence>
<reference evidence="2" key="1">
    <citation type="submission" date="2017-02" db="EMBL/GenBank/DDBJ databases">
        <authorList>
            <person name="Varghese N."/>
            <person name="Submissions S."/>
        </authorList>
    </citation>
    <scope>NUCLEOTIDE SEQUENCE [LARGE SCALE GENOMIC DNA]</scope>
    <source>
        <strain evidence="2">ATCC BAA-34</strain>
    </source>
</reference>
<keyword evidence="2" id="KW-1185">Reference proteome</keyword>
<organism evidence="1 2">
    <name type="scientific">Trichlorobacter thiogenes</name>
    <dbReference type="NCBI Taxonomy" id="115783"/>
    <lineage>
        <taxon>Bacteria</taxon>
        <taxon>Pseudomonadati</taxon>
        <taxon>Thermodesulfobacteriota</taxon>
        <taxon>Desulfuromonadia</taxon>
        <taxon>Geobacterales</taxon>
        <taxon>Geobacteraceae</taxon>
        <taxon>Trichlorobacter</taxon>
    </lineage>
</organism>
<protein>
    <submittedName>
        <fullName evidence="1">C_GCAxxG_C_C family probable redox protein</fullName>
    </submittedName>
</protein>
<dbReference type="Proteomes" id="UP000190102">
    <property type="component" value="Unassembled WGS sequence"/>
</dbReference>
<dbReference type="InterPro" id="IPR010181">
    <property type="entry name" value="CGCAxxGCC_motif"/>
</dbReference>